<dbReference type="SUPFAM" id="SSF101447">
    <property type="entry name" value="Formin homology 2 domain (FH2 domain)"/>
    <property type="match status" value="1"/>
</dbReference>
<organism evidence="4 5">
    <name type="scientific">Polarella glacialis</name>
    <name type="common">Dinoflagellate</name>
    <dbReference type="NCBI Taxonomy" id="89957"/>
    <lineage>
        <taxon>Eukaryota</taxon>
        <taxon>Sar</taxon>
        <taxon>Alveolata</taxon>
        <taxon>Dinophyceae</taxon>
        <taxon>Suessiales</taxon>
        <taxon>Suessiaceae</taxon>
        <taxon>Polarella</taxon>
    </lineage>
</organism>
<proteinExistence type="predicted"/>
<dbReference type="EMBL" id="CAJNNV010033380">
    <property type="protein sequence ID" value="CAE8643515.1"/>
    <property type="molecule type" value="Genomic_DNA"/>
</dbReference>
<keyword evidence="5" id="KW-1185">Reference proteome</keyword>
<dbReference type="PANTHER" id="PTHR45733">
    <property type="entry name" value="FORMIN-J"/>
    <property type="match status" value="1"/>
</dbReference>
<feature type="compositionally biased region" description="Basic and acidic residues" evidence="1">
    <location>
        <begin position="1219"/>
        <end position="1230"/>
    </location>
</feature>
<dbReference type="Pfam" id="PF02181">
    <property type="entry name" value="FH2"/>
    <property type="match status" value="1"/>
</dbReference>
<feature type="compositionally biased region" description="Polar residues" evidence="1">
    <location>
        <begin position="1014"/>
        <end position="1042"/>
    </location>
</feature>
<dbReference type="Proteomes" id="UP000654075">
    <property type="component" value="Unassembled WGS sequence"/>
</dbReference>
<protein>
    <recommendedName>
        <fullName evidence="3">FH2 domain-containing protein</fullName>
    </recommendedName>
</protein>
<comment type="caution">
    <text evidence="4">The sequence shown here is derived from an EMBL/GenBank/DDBJ whole genome shotgun (WGS) entry which is preliminary data.</text>
</comment>
<dbReference type="OrthoDB" id="1668162at2759"/>
<dbReference type="PROSITE" id="PS51444">
    <property type="entry name" value="FH2"/>
    <property type="match status" value="1"/>
</dbReference>
<feature type="compositionally biased region" description="Pro residues" evidence="1">
    <location>
        <begin position="244"/>
        <end position="258"/>
    </location>
</feature>
<evidence type="ECO:0000259" key="3">
    <source>
        <dbReference type="PROSITE" id="PS51444"/>
    </source>
</evidence>
<feature type="compositionally biased region" description="Low complexity" evidence="1">
    <location>
        <begin position="662"/>
        <end position="690"/>
    </location>
</feature>
<feature type="region of interest" description="Disordered" evidence="1">
    <location>
        <begin position="221"/>
        <end position="276"/>
    </location>
</feature>
<feature type="compositionally biased region" description="Polar residues" evidence="1">
    <location>
        <begin position="1078"/>
        <end position="1093"/>
    </location>
</feature>
<dbReference type="InterPro" id="IPR015425">
    <property type="entry name" value="FH2_Formin"/>
</dbReference>
<feature type="compositionally biased region" description="Low complexity" evidence="1">
    <location>
        <begin position="888"/>
        <end position="909"/>
    </location>
</feature>
<keyword evidence="2" id="KW-0732">Signal</keyword>
<feature type="compositionally biased region" description="Pro residues" evidence="1">
    <location>
        <begin position="582"/>
        <end position="599"/>
    </location>
</feature>
<sequence length="1293" mass="136197">MASTATRLLICGLCSGGGALGSTQAAEQHGRHPGTQRQVMAGDMMGGGFFVLESRPEEGVLGFLDRLWLRSQRQPARARATRPWASSIGWATMAESAADAMSSQPERVRFAAGLASGALLELGLQEATRRWGPDVEAAARSLQLSLEGQQRRAAKQLQAGWRRLRGLTARAAPQEKNTAPDWQTILTFLVVFSVAWAVSRQLRRQSDGMVGPAAATVVACSTASASPPVPPKAAGKGDGKGKKPPPPPRSSQNRPPPLNSAGGWLPGTRSKSNSMDDIGTLFGKKIHWVQPSCEEPDGDTIFGEVLQSPRRSLQFDKDLVDAMFSARGPSPDRASPRRKWSAPKEEGICLLDTGRAQNVSIMLSKLRLTTVDLTTCIQSLDTGHAKLSTDDMEMLSAAMPTVQEANKLLAHKDEVEKLRNVEQQLMPLCALRPARMKVMKFALLHESTNAALLTRCRVMQNASDEARHSSQFRELLSIVLQAGNYINSGDAELSSRGSGQVRAFGIESLQKLASFKVGPISCLHFLCITMRSSDPGFMASLEQSLQHVRAAAKDKLSHLQSEVEAFATEVSFARSRLREMQPPAPAPQPPAPAPQPQLPATPNSTEQDVADEEPSRSPSPPPVGEESLEPAQGKGPPPKGSSKVEPAQGKGPPPKGSSKVEPAQGKGPPPKGAGKAAKGPPLVKGAPKGASIPPPAKGPGKGDSAAAATLVAPAALDRPPSFRSAGRTAQSSGASGIYEVEGLSEMVARERLGMLMHDVELESLKLLEEFNQAQHASADVQAYFSGSRASADVQPASNGATTLRGKFSSPAAKRVPAEQFFGYISGFLDLLRVSWLEVEKQPARWRHFHAAAEHHHPPLTRPGKRKDTGKAALGWARALSGESPAPPSSTADATDASSGSASLHSSGSPPSTPCGTPRPRPPERQGSQSSLLCGSPLPRSREQTEESLPPTIPRLNLPEPVPKLPLSWGLEAGASSTDPVPPLVQQLRPKTKLQASQLSGASPSSAPLAKKVPQGNNNILGRVSSSPGLVTQTSLPQGQSQRPCIPRLALSGTSQGHSPAVSSTASPSKPLTMVPSPCTMSCSSDSGVDTRSPLQAEKAEKAAAAPRSLQSLLTPRESPRPHRSQPVGPPVSTGFGGAAAAAGYRRAVAGGENSSMEPGDGWAASAGSKEASTPRCDREALEGSDLGSPHLSTARRFSPKGSAAEAAPEAGSISHRSARLAEYHAMHDGNSDDGAPEVHVMNDSDSSSCETDTDIDTSADEFEEVEEEDAQTKSSVGEPPQKGELWTACQTAL</sequence>
<evidence type="ECO:0000313" key="5">
    <source>
        <dbReference type="Proteomes" id="UP000654075"/>
    </source>
</evidence>
<feature type="domain" description="FH2" evidence="3">
    <location>
        <begin position="273"/>
        <end position="660"/>
    </location>
</feature>
<feature type="region of interest" description="Disordered" evidence="1">
    <location>
        <begin position="577"/>
        <end position="706"/>
    </location>
</feature>
<feature type="compositionally biased region" description="Pro residues" evidence="1">
    <location>
        <begin position="910"/>
        <end position="919"/>
    </location>
</feature>
<feature type="signal peptide" evidence="2">
    <location>
        <begin position="1"/>
        <end position="25"/>
    </location>
</feature>
<reference evidence="4" key="1">
    <citation type="submission" date="2021-02" db="EMBL/GenBank/DDBJ databases">
        <authorList>
            <person name="Dougan E. K."/>
            <person name="Rhodes N."/>
            <person name="Thang M."/>
            <person name="Chan C."/>
        </authorList>
    </citation>
    <scope>NUCLEOTIDE SEQUENCE</scope>
</reference>
<evidence type="ECO:0000256" key="2">
    <source>
        <dbReference type="SAM" id="SignalP"/>
    </source>
</evidence>
<gene>
    <name evidence="4" type="ORF">PGLA1383_LOCUS57841</name>
</gene>
<feature type="compositionally biased region" description="Acidic residues" evidence="1">
    <location>
        <begin position="1251"/>
        <end position="1269"/>
    </location>
</feature>
<feature type="region of interest" description="Disordered" evidence="1">
    <location>
        <begin position="878"/>
        <end position="1293"/>
    </location>
</feature>
<name>A0A813HZ43_POLGL</name>
<feature type="compositionally biased region" description="Low complexity" evidence="1">
    <location>
        <begin position="993"/>
        <end position="1009"/>
    </location>
</feature>
<feature type="compositionally biased region" description="Polar residues" evidence="1">
    <location>
        <begin position="1051"/>
        <end position="1069"/>
    </location>
</feature>
<dbReference type="InterPro" id="IPR042201">
    <property type="entry name" value="FH2_Formin_sf"/>
</dbReference>
<accession>A0A813HZ43</accession>
<dbReference type="Gene3D" id="1.20.58.2220">
    <property type="entry name" value="Formin, FH2 domain"/>
    <property type="match status" value="1"/>
</dbReference>
<feature type="chain" id="PRO_5032444537" description="FH2 domain-containing protein" evidence="2">
    <location>
        <begin position="26"/>
        <end position="1293"/>
    </location>
</feature>
<evidence type="ECO:0000313" key="4">
    <source>
        <dbReference type="EMBL" id="CAE8643515.1"/>
    </source>
</evidence>
<feature type="compositionally biased region" description="Low complexity" evidence="1">
    <location>
        <begin position="1199"/>
        <end position="1211"/>
    </location>
</feature>
<dbReference type="SMART" id="SM00498">
    <property type="entry name" value="FH2"/>
    <property type="match status" value="1"/>
</dbReference>
<dbReference type="InterPro" id="IPR051144">
    <property type="entry name" value="Formin_homology_domain"/>
</dbReference>
<feature type="compositionally biased region" description="Low complexity" evidence="1">
    <location>
        <begin position="1138"/>
        <end position="1151"/>
    </location>
</feature>
<evidence type="ECO:0000256" key="1">
    <source>
        <dbReference type="SAM" id="MobiDB-lite"/>
    </source>
</evidence>
<dbReference type="PANTHER" id="PTHR45733:SF31">
    <property type="entry name" value="GENOME ASSEMBLY, CHROMOSOME: II"/>
    <property type="match status" value="1"/>
</dbReference>